<dbReference type="Proteomes" id="UP001528040">
    <property type="component" value="Unassembled WGS sequence"/>
</dbReference>
<name>A0ABT4VW61_9RHOB</name>
<reference evidence="1 2" key="1">
    <citation type="submission" date="2023-01" db="EMBL/GenBank/DDBJ databases">
        <authorList>
            <person name="Yoon J.-W."/>
        </authorList>
    </citation>
    <scope>NUCLEOTIDE SEQUENCE [LARGE SCALE GENOMIC DNA]</scope>
    <source>
        <strain evidence="1 2">KMU-50</strain>
    </source>
</reference>
<gene>
    <name evidence="1" type="ORF">O2N63_00070</name>
</gene>
<dbReference type="RefSeq" id="WP_271051953.1">
    <property type="nucleotide sequence ID" value="NZ_JAQIIO010000001.1"/>
</dbReference>
<keyword evidence="2" id="KW-1185">Reference proteome</keyword>
<sequence>MTDPETPDIATSKFIEEIVQQHWDEHGSACYLSNLGFRLKNELPESAAVLHDGLHEYLRRNPIVKVVQHPNIHQKIGAVPLSITVPDHVENLFAPKGKLAEPNRNVSYRQEFWDAFIKPIDGIVRIVCIGDHGEVEISDEQVAKMEGNCYKIFPDDLTKEMRGSPISERVAATHQAIELWLEKHLLGQEAFSVLKRPSSPRGTGHLQNLLNVFDGLSDEELSRISIPLDILVKLNSKK</sequence>
<evidence type="ECO:0000313" key="1">
    <source>
        <dbReference type="EMBL" id="MDA5092484.1"/>
    </source>
</evidence>
<accession>A0ABT4VW61</accession>
<dbReference type="EMBL" id="JAQIIO010000001">
    <property type="protein sequence ID" value="MDA5092484.1"/>
    <property type="molecule type" value="Genomic_DNA"/>
</dbReference>
<organism evidence="1 2">
    <name type="scientific">Aliiroseovarius salicola</name>
    <dbReference type="NCBI Taxonomy" id="3009082"/>
    <lineage>
        <taxon>Bacteria</taxon>
        <taxon>Pseudomonadati</taxon>
        <taxon>Pseudomonadota</taxon>
        <taxon>Alphaproteobacteria</taxon>
        <taxon>Rhodobacterales</taxon>
        <taxon>Paracoccaceae</taxon>
        <taxon>Aliiroseovarius</taxon>
    </lineage>
</organism>
<evidence type="ECO:0000313" key="2">
    <source>
        <dbReference type="Proteomes" id="UP001528040"/>
    </source>
</evidence>
<proteinExistence type="predicted"/>
<comment type="caution">
    <text evidence="1">The sequence shown here is derived from an EMBL/GenBank/DDBJ whole genome shotgun (WGS) entry which is preliminary data.</text>
</comment>
<protein>
    <submittedName>
        <fullName evidence="1">Uncharacterized protein</fullName>
    </submittedName>
</protein>